<evidence type="ECO:0000256" key="6">
    <source>
        <dbReference type="SAM" id="Phobius"/>
    </source>
</evidence>
<feature type="domain" description="NFD4 C-terminal" evidence="8">
    <location>
        <begin position="349"/>
        <end position="554"/>
    </location>
</feature>
<dbReference type="OrthoDB" id="410267at2759"/>
<dbReference type="Pfam" id="PF06813">
    <property type="entry name" value="Nodulin-like"/>
    <property type="match status" value="1"/>
</dbReference>
<comment type="subcellular location">
    <subcellularLocation>
        <location evidence="1">Membrane</location>
        <topology evidence="1">Multi-pass membrane protein</topology>
    </subcellularLocation>
</comment>
<sequence length="565" mass="60583">MTEKSSSSAAEADGELASHQSTDSSSSSSSSSMTSVASKWLGLVSALWVQAISGNNYTFSNYSVELKAILDINQVQLNGLSSAKDVGKAFGVVAGVLCDYLPPWSILLIGSLEGMLGYGVQWLVISQKISPLPYWLMCIVMCMGGNSTTWMNTAVLVTCIRNFRGNRGPVSGILKAYVGLSTAIFTDLCTSLFTGDAATFVLMLALIPLGICFVAMFLLRPVETQADVDQDKQEARFFSVLDGIAIVLALYLLAYDLSGIDNELFSKIIAGGLCIILVAPLALPVYLHFKASPSKTEATLTEPLLKENGGEQVKKYLTRSDVEDLSGANGTEGGSSTKKKLGDDHTVLEALKSVDFWLLFFCFLCGVGTGMAVINNMGQIGESMGYSNVSVFVSLISIWGFFGRLGSGALSEFFIRWKALPRPVLLAASQLVMVIGYVLLAVAVPGSVYIGSIVVGICYGVRLAVSVPVASEMFGLKIFGLMYNLLILNLPLGSFLFSSLLSGILYDYEAAKDGSSTTCLGAHCYRSVFLVMASVSVVGFFLDSILTLRTRSLYRQIYIVKNSKS</sequence>
<dbReference type="EMBL" id="CM035438">
    <property type="protein sequence ID" value="KAH7285793.1"/>
    <property type="molecule type" value="Genomic_DNA"/>
</dbReference>
<dbReference type="Pfam" id="PF23262">
    <property type="entry name" value="NFD4_C"/>
    <property type="match status" value="1"/>
</dbReference>
<dbReference type="InterPro" id="IPR036259">
    <property type="entry name" value="MFS_trans_sf"/>
</dbReference>
<feature type="transmembrane region" description="Helical" evidence="6">
    <location>
        <begin position="240"/>
        <end position="258"/>
    </location>
</feature>
<feature type="transmembrane region" description="Helical" evidence="6">
    <location>
        <begin position="89"/>
        <end position="112"/>
    </location>
</feature>
<dbReference type="GO" id="GO:0016020">
    <property type="term" value="C:membrane"/>
    <property type="evidence" value="ECO:0007669"/>
    <property type="project" value="UniProtKB-SubCell"/>
</dbReference>
<feature type="transmembrane region" description="Helical" evidence="6">
    <location>
        <begin position="424"/>
        <end position="443"/>
    </location>
</feature>
<dbReference type="OMA" id="PDGLGCY"/>
<keyword evidence="2 6" id="KW-0812">Transmembrane</keyword>
<feature type="compositionally biased region" description="Low complexity" evidence="5">
    <location>
        <begin position="18"/>
        <end position="31"/>
    </location>
</feature>
<feature type="transmembrane region" description="Helical" evidence="6">
    <location>
        <begin position="386"/>
        <end position="403"/>
    </location>
</feature>
<dbReference type="InterPro" id="IPR010658">
    <property type="entry name" value="Nodulin-like"/>
</dbReference>
<organism evidence="9 10">
    <name type="scientific">Ceratopteris richardii</name>
    <name type="common">Triangle waterfern</name>
    <dbReference type="NCBI Taxonomy" id="49495"/>
    <lineage>
        <taxon>Eukaryota</taxon>
        <taxon>Viridiplantae</taxon>
        <taxon>Streptophyta</taxon>
        <taxon>Embryophyta</taxon>
        <taxon>Tracheophyta</taxon>
        <taxon>Polypodiopsida</taxon>
        <taxon>Polypodiidae</taxon>
        <taxon>Polypodiales</taxon>
        <taxon>Pteridineae</taxon>
        <taxon>Pteridaceae</taxon>
        <taxon>Parkerioideae</taxon>
        <taxon>Ceratopteris</taxon>
    </lineage>
</organism>
<dbReference type="SUPFAM" id="SSF103473">
    <property type="entry name" value="MFS general substrate transporter"/>
    <property type="match status" value="1"/>
</dbReference>
<feature type="transmembrane region" description="Helical" evidence="6">
    <location>
        <begin position="525"/>
        <end position="546"/>
    </location>
</feature>
<keyword evidence="10" id="KW-1185">Reference proteome</keyword>
<reference evidence="9" key="1">
    <citation type="submission" date="2021-08" db="EMBL/GenBank/DDBJ databases">
        <title>WGS assembly of Ceratopteris richardii.</title>
        <authorList>
            <person name="Marchant D.B."/>
            <person name="Chen G."/>
            <person name="Jenkins J."/>
            <person name="Shu S."/>
            <person name="Leebens-Mack J."/>
            <person name="Grimwood J."/>
            <person name="Schmutz J."/>
            <person name="Soltis P."/>
            <person name="Soltis D."/>
            <person name="Chen Z.-H."/>
        </authorList>
    </citation>
    <scope>NUCLEOTIDE SEQUENCE</scope>
    <source>
        <strain evidence="9">Whitten #5841</strain>
        <tissue evidence="9">Leaf</tissue>
    </source>
</reference>
<keyword evidence="3 6" id="KW-1133">Transmembrane helix</keyword>
<feature type="transmembrane region" description="Helical" evidence="6">
    <location>
        <begin position="264"/>
        <end position="287"/>
    </location>
</feature>
<evidence type="ECO:0000256" key="5">
    <source>
        <dbReference type="SAM" id="MobiDB-lite"/>
    </source>
</evidence>
<dbReference type="InterPro" id="IPR056555">
    <property type="entry name" value="NFD4_C"/>
</dbReference>
<dbReference type="PANTHER" id="PTHR21576">
    <property type="entry name" value="UNCHARACTERIZED NODULIN-LIKE PROTEIN"/>
    <property type="match status" value="1"/>
</dbReference>
<feature type="transmembrane region" description="Helical" evidence="6">
    <location>
        <begin position="356"/>
        <end position="374"/>
    </location>
</feature>
<evidence type="ECO:0000256" key="1">
    <source>
        <dbReference type="ARBA" id="ARBA00004141"/>
    </source>
</evidence>
<feature type="domain" description="Nodulin-like" evidence="7">
    <location>
        <begin position="39"/>
        <end position="285"/>
    </location>
</feature>
<dbReference type="CDD" id="cd17354">
    <property type="entry name" value="MFS_Mch1p_like"/>
    <property type="match status" value="1"/>
</dbReference>
<evidence type="ECO:0000259" key="7">
    <source>
        <dbReference type="Pfam" id="PF06813"/>
    </source>
</evidence>
<evidence type="ECO:0000256" key="3">
    <source>
        <dbReference type="ARBA" id="ARBA00022989"/>
    </source>
</evidence>
<evidence type="ECO:0008006" key="11">
    <source>
        <dbReference type="Google" id="ProtNLM"/>
    </source>
</evidence>
<protein>
    <recommendedName>
        <fullName evidence="11">Nodulin-like domain-containing protein</fullName>
    </recommendedName>
</protein>
<feature type="transmembrane region" description="Helical" evidence="6">
    <location>
        <begin position="199"/>
        <end position="219"/>
    </location>
</feature>
<evidence type="ECO:0000256" key="4">
    <source>
        <dbReference type="ARBA" id="ARBA00023136"/>
    </source>
</evidence>
<dbReference type="AlphaFoldDB" id="A0A8T2QR12"/>
<keyword evidence="4 6" id="KW-0472">Membrane</keyword>
<feature type="transmembrane region" description="Helical" evidence="6">
    <location>
        <begin position="481"/>
        <end position="505"/>
    </location>
</feature>
<evidence type="ECO:0000259" key="8">
    <source>
        <dbReference type="Pfam" id="PF23262"/>
    </source>
</evidence>
<accession>A0A8T2QR12</accession>
<gene>
    <name evidence="9" type="ORF">KP509_33G046300</name>
</gene>
<evidence type="ECO:0000256" key="2">
    <source>
        <dbReference type="ARBA" id="ARBA00022692"/>
    </source>
</evidence>
<evidence type="ECO:0000313" key="9">
    <source>
        <dbReference type="EMBL" id="KAH7285793.1"/>
    </source>
</evidence>
<feature type="transmembrane region" description="Helical" evidence="6">
    <location>
        <begin position="449"/>
        <end position="469"/>
    </location>
</feature>
<dbReference type="Gene3D" id="1.20.1250.20">
    <property type="entry name" value="MFS general substrate transporter like domains"/>
    <property type="match status" value="2"/>
</dbReference>
<dbReference type="Proteomes" id="UP000825935">
    <property type="component" value="Chromosome 33"/>
</dbReference>
<feature type="transmembrane region" description="Helical" evidence="6">
    <location>
        <begin position="132"/>
        <end position="160"/>
    </location>
</feature>
<comment type="caution">
    <text evidence="9">The sequence shown here is derived from an EMBL/GenBank/DDBJ whole genome shotgun (WGS) entry which is preliminary data.</text>
</comment>
<name>A0A8T2QR12_CERRI</name>
<proteinExistence type="predicted"/>
<feature type="region of interest" description="Disordered" evidence="5">
    <location>
        <begin position="1"/>
        <end position="31"/>
    </location>
</feature>
<feature type="transmembrane region" description="Helical" evidence="6">
    <location>
        <begin position="172"/>
        <end position="193"/>
    </location>
</feature>
<dbReference type="PANTHER" id="PTHR21576:SF167">
    <property type="entry name" value="OS09G0536700 PROTEIN"/>
    <property type="match status" value="1"/>
</dbReference>
<evidence type="ECO:0000313" key="10">
    <source>
        <dbReference type="Proteomes" id="UP000825935"/>
    </source>
</evidence>